<proteinExistence type="inferred from homology"/>
<evidence type="ECO:0000256" key="4">
    <source>
        <dbReference type="ARBA" id="ARBA00022448"/>
    </source>
</evidence>
<evidence type="ECO:0000256" key="2">
    <source>
        <dbReference type="ARBA" id="ARBA00007603"/>
    </source>
</evidence>
<evidence type="ECO:0000256" key="7">
    <source>
        <dbReference type="ARBA" id="ARBA00023136"/>
    </source>
</evidence>
<reference evidence="14" key="1">
    <citation type="submission" date="2016-11" db="UniProtKB">
        <authorList>
            <consortium name="WormBaseParasite"/>
        </authorList>
    </citation>
    <scope>IDENTIFICATION</scope>
</reference>
<name>A0A1I7S3A0_BURXY</name>
<sequence>MTVNTERKKSLIDGHVENGIDLKFCFDPGLLDRSDFTVEKFINFNRKRATLDQIHNDLRAFLRHLQNSMVELINDDYADFVNLSANLAALKESIDKVSTDVVSAWDGFESSNESIKETANLINRKSEEIIQIRQHQVSVRNKILFLTSLDRLSLCLTKRPSDLSQKWYLKLINILISIQVWQLRIPENDLKSGALVAKDVCFGKAKKLLTEDLVTDLRSGCQFVIFILAGLKLIRELEYASKIISYTVIKSSVDVVGSDPIDQLVNAFEQCKKLRTQWITNLQIHDQYTQEASHFLDDALMEFILGFLDDNLSSLCLPSDPSVFFRSHMITYNFASSFPQINAHPAFLNGLRDRYNTMLYVKRLTAPFRDQMASAISDLTVKYNQSEDRLHPFDPSNTVLRAIDTLYSDNYFLPNVSPEIWEFTLKLLEQHHDWINKCSEVEPCKAVDEISGVISVKERWPDLVILVAGAHSFYTKLYDFCVTKIFKKFHEMNAEEGPFRQFVIEYNGLAAENRAQIIDKIIKDLVEKSAIELMKVAEIPKHYRWTKKPAPTASNPYVDQAFEYQKKFKEQAEKMEWIAEWITETLKRIRSEMVDIFLEHAGKVLSSVQQTGSSLQRFKRKGLINSESSDKVAETDEFKIKLQLQLDTARVREAANEVGISVDKLDQFLEAIQQTEA</sequence>
<dbReference type="InterPro" id="IPR024602">
    <property type="entry name" value="COG_su2_N"/>
</dbReference>
<accession>A0A1I7S3A0</accession>
<evidence type="ECO:0000259" key="10">
    <source>
        <dbReference type="Pfam" id="PF12022"/>
    </source>
</evidence>
<dbReference type="Proteomes" id="UP000582659">
    <property type="component" value="Unassembled WGS sequence"/>
</dbReference>
<dbReference type="eggNOG" id="KOG2307">
    <property type="taxonomic scope" value="Eukaryota"/>
</dbReference>
<evidence type="ECO:0000256" key="5">
    <source>
        <dbReference type="ARBA" id="ARBA00022927"/>
    </source>
</evidence>
<dbReference type="PANTHER" id="PTHR12961:SF0">
    <property type="entry name" value="CONSERVED OLIGOMERIC GOLGI COMPLEX SUBUNIT 2"/>
    <property type="match status" value="1"/>
</dbReference>
<dbReference type="GO" id="GO:0015031">
    <property type="term" value="P:protein transport"/>
    <property type="evidence" value="ECO:0007669"/>
    <property type="project" value="UniProtKB-KW"/>
</dbReference>
<protein>
    <recommendedName>
        <fullName evidence="3">Conserved oligomeric Golgi complex subunit 2</fullName>
    </recommendedName>
    <alternativeName>
        <fullName evidence="8">Component of oligomeric Golgi complex 2</fullName>
    </alternativeName>
</protein>
<evidence type="ECO:0000256" key="8">
    <source>
        <dbReference type="ARBA" id="ARBA00031344"/>
    </source>
</evidence>
<dbReference type="AlphaFoldDB" id="A0A1I7S3A0"/>
<dbReference type="Proteomes" id="UP000659654">
    <property type="component" value="Unassembled WGS sequence"/>
</dbReference>
<dbReference type="GO" id="GO:0000139">
    <property type="term" value="C:Golgi membrane"/>
    <property type="evidence" value="ECO:0007669"/>
    <property type="project" value="UniProtKB-SubCell"/>
</dbReference>
<dbReference type="PANTHER" id="PTHR12961">
    <property type="entry name" value="CONSERVED OLIGOMERIC GOLGI COMPLEX COMPONENT 2"/>
    <property type="match status" value="1"/>
</dbReference>
<keyword evidence="4" id="KW-0813">Transport</keyword>
<dbReference type="InterPro" id="IPR024603">
    <property type="entry name" value="COG_complex_COG2_C"/>
</dbReference>
<reference evidence="11" key="2">
    <citation type="submission" date="2020-09" db="EMBL/GenBank/DDBJ databases">
        <authorList>
            <person name="Kikuchi T."/>
        </authorList>
    </citation>
    <scope>NUCLEOTIDE SEQUENCE</scope>
    <source>
        <strain evidence="11">Ka4C1</strain>
    </source>
</reference>
<keyword evidence="6" id="KW-0333">Golgi apparatus</keyword>
<gene>
    <name evidence="11" type="ORF">BXYJ_LOCUS9289</name>
</gene>
<evidence type="ECO:0000313" key="13">
    <source>
        <dbReference type="Proteomes" id="UP000659654"/>
    </source>
</evidence>
<dbReference type="InterPro" id="IPR009316">
    <property type="entry name" value="COG2"/>
</dbReference>
<dbReference type="GO" id="GO:0006891">
    <property type="term" value="P:intra-Golgi vesicle-mediated transport"/>
    <property type="evidence" value="ECO:0007669"/>
    <property type="project" value="TreeGrafter"/>
</dbReference>
<evidence type="ECO:0000259" key="9">
    <source>
        <dbReference type="Pfam" id="PF06148"/>
    </source>
</evidence>
<keyword evidence="7" id="KW-0472">Membrane</keyword>
<evidence type="ECO:0000313" key="12">
    <source>
        <dbReference type="Proteomes" id="UP000095284"/>
    </source>
</evidence>
<dbReference type="EMBL" id="CAJFDI010000004">
    <property type="protein sequence ID" value="CAD5226744.1"/>
    <property type="molecule type" value="Genomic_DNA"/>
</dbReference>
<dbReference type="EMBL" id="CAJFCV020000004">
    <property type="protein sequence ID" value="CAG9116163.1"/>
    <property type="molecule type" value="Genomic_DNA"/>
</dbReference>
<feature type="domain" description="COG complex component COG2 C-terminal" evidence="10">
    <location>
        <begin position="385"/>
        <end position="647"/>
    </location>
</feature>
<comment type="subcellular location">
    <subcellularLocation>
        <location evidence="1">Golgi apparatus membrane</location>
        <topology evidence="1">Peripheral membrane protein</topology>
    </subcellularLocation>
</comment>
<organism evidence="12 14">
    <name type="scientific">Bursaphelenchus xylophilus</name>
    <name type="common">Pinewood nematode worm</name>
    <name type="synonym">Aphelenchoides xylophilus</name>
    <dbReference type="NCBI Taxonomy" id="6326"/>
    <lineage>
        <taxon>Eukaryota</taxon>
        <taxon>Metazoa</taxon>
        <taxon>Ecdysozoa</taxon>
        <taxon>Nematoda</taxon>
        <taxon>Chromadorea</taxon>
        <taxon>Rhabditida</taxon>
        <taxon>Tylenchina</taxon>
        <taxon>Tylenchomorpha</taxon>
        <taxon>Aphelenchoidea</taxon>
        <taxon>Aphelenchoididae</taxon>
        <taxon>Bursaphelenchus</taxon>
    </lineage>
</organism>
<feature type="domain" description="Conserved oligomeric Golgi complex subunit 2 N-terminal" evidence="9">
    <location>
        <begin position="25"/>
        <end position="97"/>
    </location>
</feature>
<evidence type="ECO:0000313" key="11">
    <source>
        <dbReference type="EMBL" id="CAD5226744.1"/>
    </source>
</evidence>
<evidence type="ECO:0000256" key="3">
    <source>
        <dbReference type="ARBA" id="ARBA00020977"/>
    </source>
</evidence>
<evidence type="ECO:0000256" key="6">
    <source>
        <dbReference type="ARBA" id="ARBA00023034"/>
    </source>
</evidence>
<dbReference type="WBParaSite" id="BXY_0748100.1">
    <property type="protein sequence ID" value="BXY_0748100.1"/>
    <property type="gene ID" value="BXY_0748100"/>
</dbReference>
<dbReference type="Pfam" id="PF12022">
    <property type="entry name" value="COG2_C"/>
    <property type="match status" value="1"/>
</dbReference>
<dbReference type="OrthoDB" id="332281at2759"/>
<dbReference type="Pfam" id="PF06148">
    <property type="entry name" value="COG2_N"/>
    <property type="match status" value="1"/>
</dbReference>
<dbReference type="GO" id="GO:0007030">
    <property type="term" value="P:Golgi organization"/>
    <property type="evidence" value="ECO:0007669"/>
    <property type="project" value="InterPro"/>
</dbReference>
<evidence type="ECO:0000313" key="14">
    <source>
        <dbReference type="WBParaSite" id="BXY_0748100.1"/>
    </source>
</evidence>
<comment type="similarity">
    <text evidence="2">Belongs to the COG2 family.</text>
</comment>
<dbReference type="Proteomes" id="UP000095284">
    <property type="component" value="Unplaced"/>
</dbReference>
<keyword evidence="13" id="KW-1185">Reference proteome</keyword>
<evidence type="ECO:0000256" key="1">
    <source>
        <dbReference type="ARBA" id="ARBA00004395"/>
    </source>
</evidence>
<keyword evidence="5" id="KW-0653">Protein transport</keyword>
<dbReference type="GO" id="GO:0017119">
    <property type="term" value="C:Golgi transport complex"/>
    <property type="evidence" value="ECO:0007669"/>
    <property type="project" value="TreeGrafter"/>
</dbReference>